<sequence>MKKSSLAIATIAVIAAAWAGGTWYSGKVLEEKYPLYIQQNNERNANFLLNGEYRLELKNAKLVRGFFTTELEDRLIITKLSDNTQYVIPFKSVAEHGPFPLSRLTSLRLAPVMTAAHSEISEDPSIADLFKASKGIPPIVSDFTISYSGQLKQHTTIAAFDYQDADITLNSTQAKIESDTNQKGIGLVKIALDKLNLNLATKGNALTLNKLNVHSDLTPTSWEFLPSGKQIITLESLDSQSANGEKKVELRNIKLDYNTALSGDFADFTFKNSVESVTFNQQPLGNIELNVALNHLKAETVNQMAEIAGKETNPDIVEQQLSSLGLTLLQNQPALHIQPFNLKNSAGENKLTFDVALSKEDPSVGLMQGKILSLFDQLTLNADISKPATEQLLLSVAQIGSSIPLSEQEITNLKFNLESELDKSVQQNILSTSDNQHYQSKLILENGELKLNGEVIPEKDIAQSLLMIIMGR</sequence>
<proteinExistence type="predicted"/>
<reference evidence="1 2" key="1">
    <citation type="submission" date="2014-11" db="EMBL/GenBank/DDBJ databases">
        <title>Draft genome sequence of Chelonobacter oris 1662T, associated with respiratory disease in Hermann's Tortoises.</title>
        <authorList>
            <person name="Kudirkiene E."/>
            <person name="Hansen M.J."/>
            <person name="Bojesen A.M."/>
        </authorList>
    </citation>
    <scope>NUCLEOTIDE SEQUENCE [LARGE SCALE GENOMIC DNA]</scope>
    <source>
        <strain evidence="1 2">1662</strain>
    </source>
</reference>
<dbReference type="Proteomes" id="UP000030380">
    <property type="component" value="Unassembled WGS sequence"/>
</dbReference>
<accession>A0A0A3AKC8</accession>
<dbReference type="RefSeq" id="WP_034616625.1">
    <property type="nucleotide sequence ID" value="NZ_JSUM01000014.1"/>
</dbReference>
<organism evidence="1 2">
    <name type="scientific">Chelonobacter oris</name>
    <dbReference type="NCBI Taxonomy" id="505317"/>
    <lineage>
        <taxon>Bacteria</taxon>
        <taxon>Pseudomonadati</taxon>
        <taxon>Pseudomonadota</taxon>
        <taxon>Gammaproteobacteria</taxon>
        <taxon>Pasteurellales</taxon>
        <taxon>Pasteurellaceae</taxon>
        <taxon>Chelonobacter</taxon>
    </lineage>
</organism>
<evidence type="ECO:0000313" key="1">
    <source>
        <dbReference type="EMBL" id="KGQ69771.1"/>
    </source>
</evidence>
<dbReference type="STRING" id="505317.OA57_09020"/>
<dbReference type="Pfam" id="PF06097">
    <property type="entry name" value="DUF945"/>
    <property type="match status" value="1"/>
</dbReference>
<dbReference type="AlphaFoldDB" id="A0A0A3AKC8"/>
<evidence type="ECO:0000313" key="2">
    <source>
        <dbReference type="Proteomes" id="UP000030380"/>
    </source>
</evidence>
<comment type="caution">
    <text evidence="1">The sequence shown here is derived from an EMBL/GenBank/DDBJ whole genome shotgun (WGS) entry which is preliminary data.</text>
</comment>
<name>A0A0A3AKC8_9PAST</name>
<dbReference type="OrthoDB" id="5444681at2"/>
<dbReference type="InterPro" id="IPR010352">
    <property type="entry name" value="DUF945"/>
</dbReference>
<gene>
    <name evidence="1" type="ORF">OA57_09020</name>
</gene>
<dbReference type="EMBL" id="JSUM01000014">
    <property type="protein sequence ID" value="KGQ69771.1"/>
    <property type="molecule type" value="Genomic_DNA"/>
</dbReference>
<keyword evidence="2" id="KW-1185">Reference proteome</keyword>
<protein>
    <recommendedName>
        <fullName evidence="3">GTP-binding protein</fullName>
    </recommendedName>
</protein>
<evidence type="ECO:0008006" key="3">
    <source>
        <dbReference type="Google" id="ProtNLM"/>
    </source>
</evidence>